<dbReference type="GO" id="GO:0005634">
    <property type="term" value="C:nucleus"/>
    <property type="evidence" value="ECO:0007669"/>
    <property type="project" value="UniProtKB-SubCell"/>
</dbReference>
<feature type="region of interest" description="Disordered" evidence="2">
    <location>
        <begin position="23"/>
        <end position="42"/>
    </location>
</feature>
<feature type="domain" description="PBC" evidence="3">
    <location>
        <begin position="40"/>
        <end position="182"/>
    </location>
</feature>
<comment type="subcellular location">
    <subcellularLocation>
        <location evidence="1">Nucleus</location>
    </subcellularLocation>
</comment>
<dbReference type="Pfam" id="PF03792">
    <property type="entry name" value="PBC"/>
    <property type="match status" value="1"/>
</dbReference>
<evidence type="ECO:0000256" key="1">
    <source>
        <dbReference type="ARBA" id="ARBA00004123"/>
    </source>
</evidence>
<comment type="caution">
    <text evidence="4">The sequence shown here is derived from an EMBL/GenBank/DDBJ whole genome shotgun (WGS) entry which is preliminary data.</text>
</comment>
<evidence type="ECO:0000313" key="5">
    <source>
        <dbReference type="Proteomes" id="UP001474421"/>
    </source>
</evidence>
<gene>
    <name evidence="4" type="ORF">NXF25_017175</name>
</gene>
<evidence type="ECO:0000313" key="4">
    <source>
        <dbReference type="EMBL" id="KAK9392331.1"/>
    </source>
</evidence>
<sequence>MDEQSRMMQTLAGVNLAGHAVQGGMALPPPHGHEGADGDGRKQDIGDILHQIMTITDQSLDEAQAKKHALNCHRMKPALFSVLCEIKEKTGWKVLWASKARRRRCDVSAKALKNGVVPRIRVELALHWMRLFTPPSFAHSVFFSEPLNWCQHLRRPGALEHGDRHRLPCSCSASGKTGNCTE</sequence>
<evidence type="ECO:0000256" key="2">
    <source>
        <dbReference type="SAM" id="MobiDB-lite"/>
    </source>
</evidence>
<dbReference type="GO" id="GO:0003700">
    <property type="term" value="F:DNA-binding transcription factor activity"/>
    <property type="evidence" value="ECO:0007669"/>
    <property type="project" value="InterPro"/>
</dbReference>
<dbReference type="PROSITE" id="PS51978">
    <property type="entry name" value="PBC"/>
    <property type="match status" value="1"/>
</dbReference>
<dbReference type="AlphaFoldDB" id="A0AAW1AS77"/>
<evidence type="ECO:0000259" key="3">
    <source>
        <dbReference type="PROSITE" id="PS51978"/>
    </source>
</evidence>
<dbReference type="Proteomes" id="UP001474421">
    <property type="component" value="Unassembled WGS sequence"/>
</dbReference>
<dbReference type="EMBL" id="JAOTOJ010000016">
    <property type="protein sequence ID" value="KAK9392331.1"/>
    <property type="molecule type" value="Genomic_DNA"/>
</dbReference>
<reference evidence="4 5" key="1">
    <citation type="journal article" date="2024" name="Proc. Natl. Acad. Sci. U.S.A.">
        <title>The genetic regulatory architecture and epigenomic basis for age-related changes in rattlesnake venom.</title>
        <authorList>
            <person name="Hogan M.P."/>
            <person name="Holding M.L."/>
            <person name="Nystrom G.S."/>
            <person name="Colston T.J."/>
            <person name="Bartlett D.A."/>
            <person name="Mason A.J."/>
            <person name="Ellsworth S.A."/>
            <person name="Rautsaw R.M."/>
            <person name="Lawrence K.C."/>
            <person name="Strickland J.L."/>
            <person name="He B."/>
            <person name="Fraser P."/>
            <person name="Margres M.J."/>
            <person name="Gilbert D.M."/>
            <person name="Gibbs H.L."/>
            <person name="Parkinson C.L."/>
            <person name="Rokyta D.R."/>
        </authorList>
    </citation>
    <scope>NUCLEOTIDE SEQUENCE [LARGE SCALE GENOMIC DNA]</scope>
    <source>
        <strain evidence="4">DRR0105</strain>
    </source>
</reference>
<dbReference type="InterPro" id="IPR005542">
    <property type="entry name" value="PBX_PBC_dom"/>
</dbReference>
<feature type="compositionally biased region" description="Basic and acidic residues" evidence="2">
    <location>
        <begin position="31"/>
        <end position="42"/>
    </location>
</feature>
<name>A0AAW1AS77_CROAD</name>
<organism evidence="4 5">
    <name type="scientific">Crotalus adamanteus</name>
    <name type="common">Eastern diamondback rattlesnake</name>
    <dbReference type="NCBI Taxonomy" id="8729"/>
    <lineage>
        <taxon>Eukaryota</taxon>
        <taxon>Metazoa</taxon>
        <taxon>Chordata</taxon>
        <taxon>Craniata</taxon>
        <taxon>Vertebrata</taxon>
        <taxon>Euteleostomi</taxon>
        <taxon>Lepidosauria</taxon>
        <taxon>Squamata</taxon>
        <taxon>Bifurcata</taxon>
        <taxon>Unidentata</taxon>
        <taxon>Episquamata</taxon>
        <taxon>Toxicofera</taxon>
        <taxon>Serpentes</taxon>
        <taxon>Colubroidea</taxon>
        <taxon>Viperidae</taxon>
        <taxon>Crotalinae</taxon>
        <taxon>Crotalus</taxon>
    </lineage>
</organism>
<protein>
    <submittedName>
        <fullName evidence="4">Pre-B-cell leukemia transcription factor 3</fullName>
    </submittedName>
</protein>
<keyword evidence="5" id="KW-1185">Reference proteome</keyword>
<accession>A0AAW1AS77</accession>
<proteinExistence type="predicted"/>